<dbReference type="Gene3D" id="1.10.10.820">
    <property type="match status" value="1"/>
</dbReference>
<evidence type="ECO:0000256" key="2">
    <source>
        <dbReference type="ARBA" id="ARBA00022840"/>
    </source>
</evidence>
<dbReference type="Proteomes" id="UP000078284">
    <property type="component" value="Chromosome 2"/>
</dbReference>
<proteinExistence type="inferred from homology"/>
<dbReference type="InterPro" id="IPR027417">
    <property type="entry name" value="P-loop_NTPase"/>
</dbReference>
<keyword evidence="1" id="KW-0547">Nucleotide-binding</keyword>
<dbReference type="GO" id="GO:0030048">
    <property type="term" value="P:actin filament-based movement"/>
    <property type="evidence" value="ECO:0007669"/>
    <property type="project" value="UniProtKB-ARBA"/>
</dbReference>
<organism evidence="8 9">
    <name type="scientific">Arabidopsis thaliana</name>
    <name type="common">Mouse-ear cress</name>
    <dbReference type="NCBI Taxonomy" id="3702"/>
    <lineage>
        <taxon>Eukaryota</taxon>
        <taxon>Viridiplantae</taxon>
        <taxon>Streptophyta</taxon>
        <taxon>Embryophyta</taxon>
        <taxon>Tracheophyta</taxon>
        <taxon>Spermatophyta</taxon>
        <taxon>Magnoliopsida</taxon>
        <taxon>eudicotyledons</taxon>
        <taxon>Gunneridae</taxon>
        <taxon>Pentapetalae</taxon>
        <taxon>rosids</taxon>
        <taxon>malvids</taxon>
        <taxon>Brassicales</taxon>
        <taxon>Brassicaceae</taxon>
        <taxon>Camelineae</taxon>
        <taxon>Arabidopsis</taxon>
    </lineage>
</organism>
<dbReference type="PANTHER" id="PTHR13140">
    <property type="entry name" value="MYOSIN"/>
    <property type="match status" value="1"/>
</dbReference>
<keyword evidence="2" id="KW-0067">ATP-binding</keyword>
<accession>A0A178VRX0</accession>
<keyword evidence="4" id="KW-0505">Motor protein</keyword>
<dbReference type="GO" id="GO:0003779">
    <property type="term" value="F:actin binding"/>
    <property type="evidence" value="ECO:0007669"/>
    <property type="project" value="UniProtKB-KW"/>
</dbReference>
<comment type="caution">
    <text evidence="8">The sequence shown here is derived from an EMBL/GenBank/DDBJ whole genome shotgun (WGS) entry which is preliminary data.</text>
</comment>
<dbReference type="Pfam" id="PF00063">
    <property type="entry name" value="Myosin_head"/>
    <property type="match status" value="1"/>
</dbReference>
<reference evidence="9" key="1">
    <citation type="journal article" date="2016" name="Proc. Natl. Acad. Sci. U.S.A.">
        <title>Chromosome-level assembly of Arabidopsis thaliana Ler reveals the extent of translocation and inversion polymorphisms.</title>
        <authorList>
            <person name="Zapata L."/>
            <person name="Ding J."/>
            <person name="Willing E.M."/>
            <person name="Hartwig B."/>
            <person name="Bezdan D."/>
            <person name="Jiao W.B."/>
            <person name="Patel V."/>
            <person name="Velikkakam James G."/>
            <person name="Koornneef M."/>
            <person name="Ossowski S."/>
            <person name="Schneeberger K."/>
        </authorList>
    </citation>
    <scope>NUCLEOTIDE SEQUENCE [LARGE SCALE GENOMIC DNA]</scope>
    <source>
        <strain evidence="9">cv. Landsberg erecta</strain>
    </source>
</reference>
<sequence length="121" mass="13583">MLCAAPPEEAKKFKVGDPRTFHYLNQTNCYEVSNVDDAREYLETRNAMDIVGIGQEAQDAIFRVVAAILHLGNVNFIKGEEADSSKLRDDKSRYHLQTAAELLMYLTTRPRNSAFSNGNAD</sequence>
<keyword evidence="5 6" id="KW-0009">Actin-binding</keyword>
<dbReference type="PANTHER" id="PTHR13140:SF270">
    <property type="entry name" value="MYOSIN-12"/>
    <property type="match status" value="1"/>
</dbReference>
<evidence type="ECO:0000259" key="7">
    <source>
        <dbReference type="PROSITE" id="PS51456"/>
    </source>
</evidence>
<comment type="caution">
    <text evidence="6">Lacks conserved residue(s) required for the propagation of feature annotation.</text>
</comment>
<evidence type="ECO:0000256" key="4">
    <source>
        <dbReference type="ARBA" id="ARBA00023175"/>
    </source>
</evidence>
<evidence type="ECO:0000256" key="1">
    <source>
        <dbReference type="ARBA" id="ARBA00022741"/>
    </source>
</evidence>
<dbReference type="GO" id="GO:0016459">
    <property type="term" value="C:myosin complex"/>
    <property type="evidence" value="ECO:0007669"/>
    <property type="project" value="UniProtKB-KW"/>
</dbReference>
<keyword evidence="3 6" id="KW-0518">Myosin</keyword>
<evidence type="ECO:0000313" key="8">
    <source>
        <dbReference type="EMBL" id="OAP07592.1"/>
    </source>
</evidence>
<gene>
    <name evidence="8" type="ordered locus">AXX17_At2g28150</name>
</gene>
<dbReference type="EMBL" id="LUHQ01000002">
    <property type="protein sequence ID" value="OAP07592.1"/>
    <property type="molecule type" value="Genomic_DNA"/>
</dbReference>
<protein>
    <recommendedName>
        <fullName evidence="7">Myosin motor domain-containing protein</fullName>
    </recommendedName>
</protein>
<dbReference type="PROSITE" id="PS51456">
    <property type="entry name" value="MYOSIN_MOTOR"/>
    <property type="match status" value="1"/>
</dbReference>
<dbReference type="GO" id="GO:0005524">
    <property type="term" value="F:ATP binding"/>
    <property type="evidence" value="ECO:0007669"/>
    <property type="project" value="UniProtKB-KW"/>
</dbReference>
<dbReference type="InterPro" id="IPR001609">
    <property type="entry name" value="Myosin_head_motor_dom-like"/>
</dbReference>
<dbReference type="SUPFAM" id="SSF52540">
    <property type="entry name" value="P-loop containing nucleoside triphosphate hydrolases"/>
    <property type="match status" value="1"/>
</dbReference>
<feature type="domain" description="Myosin motor" evidence="7">
    <location>
        <begin position="1"/>
        <end position="121"/>
    </location>
</feature>
<evidence type="ECO:0000256" key="6">
    <source>
        <dbReference type="PROSITE-ProRule" id="PRU00782"/>
    </source>
</evidence>
<name>A0A178VRX0_ARATH</name>
<comment type="similarity">
    <text evidence="6">Belongs to the TRAFAC class myosin-kinesin ATPase superfamily. Myosin family.</text>
</comment>
<dbReference type="Gene3D" id="1.20.120.720">
    <property type="entry name" value="Myosin VI head, motor domain, U50 subdomain"/>
    <property type="match status" value="1"/>
</dbReference>
<evidence type="ECO:0000256" key="5">
    <source>
        <dbReference type="ARBA" id="ARBA00023203"/>
    </source>
</evidence>
<evidence type="ECO:0000313" key="9">
    <source>
        <dbReference type="Proteomes" id="UP000078284"/>
    </source>
</evidence>
<evidence type="ECO:0000256" key="3">
    <source>
        <dbReference type="ARBA" id="ARBA00023123"/>
    </source>
</evidence>
<dbReference type="AlphaFoldDB" id="A0A178VRX0"/>
<dbReference type="FunFam" id="1.10.10.820:FF:000001">
    <property type="entry name" value="Myosin heavy chain"/>
    <property type="match status" value="1"/>
</dbReference>
<dbReference type="GO" id="GO:0003774">
    <property type="term" value="F:cytoskeletal motor activity"/>
    <property type="evidence" value="ECO:0007669"/>
    <property type="project" value="InterPro"/>
</dbReference>